<keyword evidence="3" id="KW-1185">Reference proteome</keyword>
<accession>A0A1M7KF57</accession>
<reference evidence="2 3" key="1">
    <citation type="submission" date="2016-11" db="EMBL/GenBank/DDBJ databases">
        <authorList>
            <person name="Jaros S."/>
            <person name="Januszkiewicz K."/>
            <person name="Wedrychowicz H."/>
        </authorList>
    </citation>
    <scope>NUCLEOTIDE SEQUENCE [LARGE SCALE GENOMIC DNA]</scope>
    <source>
        <strain evidence="2 3">CGMCC 1.10681</strain>
    </source>
</reference>
<proteinExistence type="predicted"/>
<feature type="domain" description="NERD" evidence="1">
    <location>
        <begin position="38"/>
        <end position="153"/>
    </location>
</feature>
<name>A0A1M7KF57_9BACI</name>
<dbReference type="InterPro" id="IPR011528">
    <property type="entry name" value="NERD"/>
</dbReference>
<dbReference type="AlphaFoldDB" id="A0A1M7KF57"/>
<organism evidence="2 3">
    <name type="scientific">Gracilibacillus kekensis</name>
    <dbReference type="NCBI Taxonomy" id="1027249"/>
    <lineage>
        <taxon>Bacteria</taxon>
        <taxon>Bacillati</taxon>
        <taxon>Bacillota</taxon>
        <taxon>Bacilli</taxon>
        <taxon>Bacillales</taxon>
        <taxon>Bacillaceae</taxon>
        <taxon>Gracilibacillus</taxon>
    </lineage>
</organism>
<evidence type="ECO:0000259" key="1">
    <source>
        <dbReference type="PROSITE" id="PS50965"/>
    </source>
</evidence>
<gene>
    <name evidence="2" type="ORF">SAMN05216179_0673</name>
</gene>
<dbReference type="PROSITE" id="PS50965">
    <property type="entry name" value="NERD"/>
    <property type="match status" value="1"/>
</dbReference>
<dbReference type="STRING" id="1027249.SAMN05216179_0673"/>
<evidence type="ECO:0000313" key="3">
    <source>
        <dbReference type="Proteomes" id="UP000184184"/>
    </source>
</evidence>
<evidence type="ECO:0000313" key="2">
    <source>
        <dbReference type="EMBL" id="SHM63684.1"/>
    </source>
</evidence>
<dbReference type="Pfam" id="PF08378">
    <property type="entry name" value="NERD"/>
    <property type="match status" value="1"/>
</dbReference>
<dbReference type="Proteomes" id="UP000184184">
    <property type="component" value="Unassembled WGS sequence"/>
</dbReference>
<dbReference type="EMBL" id="FRCZ01000001">
    <property type="protein sequence ID" value="SHM63684.1"/>
    <property type="molecule type" value="Genomic_DNA"/>
</dbReference>
<protein>
    <submittedName>
        <fullName evidence="2">Nuclease-related domain-containing protein</fullName>
    </submittedName>
</protein>
<sequence>MIPPSSLKWQQYRALLELLPEQHPEYPNVLSQFRRQDAGQAGENRLEFYLQQAQLSNLTFLKRLRIEHHHPFQIDWIVLTSSFRVIFEVKNFTGPIYFDAKSNQLTREIDGTTKAFDDPVLQVDRQYINLRAFLIAHDKKQLPIYRYAVFVNPNVILKLHDYPDYHRILTGQAVPNLLEKLAAKHPTTTSDPVPLKSFLEENHQERLIPILEKHQILWENLIQGIPCPNCSNRPMLRERMCWQCLNCGERSADAHKAMLYSLALLSGNQTTKNLAAHFLLMDSPDAARKMLGRAGYIKIGANKTAYYAHPELLEITKSVQ</sequence>
<dbReference type="OrthoDB" id="569879at2"/>